<evidence type="ECO:0000313" key="3">
    <source>
        <dbReference type="Proteomes" id="UP000039370"/>
    </source>
</evidence>
<sequence length="38" mass="4397">MKETEETNPNKTDEHSENPNAGENLKKLPRHPSLLQRL</sequence>
<evidence type="ECO:0000256" key="1">
    <source>
        <dbReference type="SAM" id="MobiDB-lite"/>
    </source>
</evidence>
<dbReference type="AlphaFoldDB" id="A0A0B7II95"/>
<feature type="region of interest" description="Disordered" evidence="1">
    <location>
        <begin position="1"/>
        <end position="38"/>
    </location>
</feature>
<dbReference type="EMBL" id="CDOK01000150">
    <property type="protein sequence ID" value="CEN51636.1"/>
    <property type="molecule type" value="Genomic_DNA"/>
</dbReference>
<reference evidence="3" key="1">
    <citation type="submission" date="2015-01" db="EMBL/GenBank/DDBJ databases">
        <authorList>
            <person name="MANFREDI Pablo"/>
        </authorList>
    </citation>
    <scope>NUCLEOTIDE SEQUENCE [LARGE SCALE GENOMIC DNA]</scope>
    <source>
        <strain evidence="3">Cc11</strain>
    </source>
</reference>
<organism evidence="2 3">
    <name type="scientific">Capnocytophaga canimorsus</name>
    <dbReference type="NCBI Taxonomy" id="28188"/>
    <lineage>
        <taxon>Bacteria</taxon>
        <taxon>Pseudomonadati</taxon>
        <taxon>Bacteroidota</taxon>
        <taxon>Flavobacteriia</taxon>
        <taxon>Flavobacteriales</taxon>
        <taxon>Flavobacteriaceae</taxon>
        <taxon>Capnocytophaga</taxon>
    </lineage>
</organism>
<accession>A0A0B7II95</accession>
<gene>
    <name evidence="2" type="ORF">CCAN11_2330029</name>
</gene>
<proteinExistence type="predicted"/>
<name>A0A0B7II95_9FLAO</name>
<evidence type="ECO:0000313" key="2">
    <source>
        <dbReference type="EMBL" id="CEN51636.1"/>
    </source>
</evidence>
<dbReference type="Proteomes" id="UP000039370">
    <property type="component" value="Unassembled WGS sequence"/>
</dbReference>
<protein>
    <submittedName>
        <fullName evidence="2">Uncharacterized protein</fullName>
    </submittedName>
</protein>